<keyword evidence="2" id="KW-1185">Reference proteome</keyword>
<name>A0A835CDJ6_9POAL</name>
<evidence type="ECO:0000313" key="2">
    <source>
        <dbReference type="Proteomes" id="UP000636709"/>
    </source>
</evidence>
<dbReference type="PANTHER" id="PTHR47389:SF8">
    <property type="entry name" value="EXPRESSED PROTEIN"/>
    <property type="match status" value="1"/>
</dbReference>
<organism evidence="1 2">
    <name type="scientific">Digitaria exilis</name>
    <dbReference type="NCBI Taxonomy" id="1010633"/>
    <lineage>
        <taxon>Eukaryota</taxon>
        <taxon>Viridiplantae</taxon>
        <taxon>Streptophyta</taxon>
        <taxon>Embryophyta</taxon>
        <taxon>Tracheophyta</taxon>
        <taxon>Spermatophyta</taxon>
        <taxon>Magnoliopsida</taxon>
        <taxon>Liliopsida</taxon>
        <taxon>Poales</taxon>
        <taxon>Poaceae</taxon>
        <taxon>PACMAD clade</taxon>
        <taxon>Panicoideae</taxon>
        <taxon>Panicodae</taxon>
        <taxon>Paniceae</taxon>
        <taxon>Anthephorinae</taxon>
        <taxon>Digitaria</taxon>
    </lineage>
</organism>
<accession>A0A835CDJ6</accession>
<dbReference type="OrthoDB" id="4217619at2759"/>
<dbReference type="SUPFAM" id="SSF50156">
    <property type="entry name" value="PDZ domain-like"/>
    <property type="match status" value="1"/>
</dbReference>
<dbReference type="EMBL" id="JACEFO010001677">
    <property type="protein sequence ID" value="KAF8722102.1"/>
    <property type="molecule type" value="Genomic_DNA"/>
</dbReference>
<comment type="caution">
    <text evidence="1">The sequence shown here is derived from an EMBL/GenBank/DDBJ whole genome shotgun (WGS) entry which is preliminary data.</text>
</comment>
<dbReference type="Gene3D" id="2.40.10.120">
    <property type="match status" value="1"/>
</dbReference>
<reference evidence="1" key="1">
    <citation type="submission" date="2020-07" db="EMBL/GenBank/DDBJ databases">
        <title>Genome sequence and genetic diversity analysis of an under-domesticated orphan crop, white fonio (Digitaria exilis).</title>
        <authorList>
            <person name="Bennetzen J.L."/>
            <person name="Chen S."/>
            <person name="Ma X."/>
            <person name="Wang X."/>
            <person name="Yssel A.E.J."/>
            <person name="Chaluvadi S.R."/>
            <person name="Johnson M."/>
            <person name="Gangashetty P."/>
            <person name="Hamidou F."/>
            <person name="Sanogo M.D."/>
            <person name="Zwaenepoel A."/>
            <person name="Wallace J."/>
            <person name="Van De Peer Y."/>
            <person name="Van Deynze A."/>
        </authorList>
    </citation>
    <scope>NUCLEOTIDE SEQUENCE</scope>
    <source>
        <tissue evidence="1">Leaves</tissue>
    </source>
</reference>
<dbReference type="SUPFAM" id="SSF50494">
    <property type="entry name" value="Trypsin-like serine proteases"/>
    <property type="match status" value="1"/>
</dbReference>
<sequence length="390" mass="43392">MLDEPPAKRREVDPIAPTKHPWNLPAGIDLPHCSCNPEESYVAIPREANLPIDAEARSAVARVSLAVVAVASIDADGDQLWKASGFIVEFDEASMVGTIFSSATVAKHDPLFPEIEKIKIYLFDGTSYDATITACDYHWNQLVLSVRFDRVVKAIKLVEISENRNSRDPHLERCSFLPHLSCENLYPGDTIIGLGRRAQEPFGLQANCGLYSTECWTAFFNLCQEMQKATFLNTYTAIGGPAINRNGRVIGMLFQSVTCTPFLPANIIIRWWEHFKNTGNYCRPTIRVLAVNLHNAQSSPWVEVPTTLHEGLDGLLVELASQAALEAGLQQNDLIIQCNRRRVATSLQMFEILVENIGKMVELTVIKAEDGTAHSIHLPVEEAVEENFYS</sequence>
<dbReference type="InterPro" id="IPR009003">
    <property type="entry name" value="Peptidase_S1_PA"/>
</dbReference>
<dbReference type="PANTHER" id="PTHR47389">
    <property type="entry name" value="OS09G0436400 PROTEIN"/>
    <property type="match status" value="1"/>
</dbReference>
<evidence type="ECO:0008006" key="3">
    <source>
        <dbReference type="Google" id="ProtNLM"/>
    </source>
</evidence>
<dbReference type="AlphaFoldDB" id="A0A835CDJ6"/>
<dbReference type="InterPro" id="IPR036034">
    <property type="entry name" value="PDZ_sf"/>
</dbReference>
<evidence type="ECO:0000313" key="1">
    <source>
        <dbReference type="EMBL" id="KAF8722102.1"/>
    </source>
</evidence>
<dbReference type="Proteomes" id="UP000636709">
    <property type="component" value="Unassembled WGS sequence"/>
</dbReference>
<gene>
    <name evidence="1" type="ORF">HU200_022739</name>
</gene>
<proteinExistence type="predicted"/>
<dbReference type="Gene3D" id="2.30.42.60">
    <property type="match status" value="1"/>
</dbReference>
<protein>
    <recommendedName>
        <fullName evidence="3">PDZ domain-containing protein</fullName>
    </recommendedName>
</protein>